<dbReference type="AlphaFoldDB" id="A0AAW9ZKK9"/>
<evidence type="ECO:0000313" key="2">
    <source>
        <dbReference type="Proteomes" id="UP000587270"/>
    </source>
</evidence>
<comment type="caution">
    <text evidence="1">The sequence shown here is derived from an EMBL/GenBank/DDBJ whole genome shotgun (WGS) entry which is preliminary data.</text>
</comment>
<dbReference type="RefSeq" id="WP_170090911.1">
    <property type="nucleotide sequence ID" value="NZ_JABAFN010000065.1"/>
</dbReference>
<sequence>MNYVVTDNAKTELVSLVETTYGEAILTMQRGEEEKELVIANTGLSEVVYESSVDYYLDNLGWSQEQFDDYWENGGEDKEIDNYVDGTVEYYDDWSTWEELNW</sequence>
<dbReference type="Proteomes" id="UP000587270">
    <property type="component" value="Unassembled WGS sequence"/>
</dbReference>
<proteinExistence type="predicted"/>
<accession>A0AAW9ZKK9</accession>
<reference evidence="1 2" key="1">
    <citation type="submission" date="2020-04" db="EMBL/GenBank/DDBJ databases">
        <authorList>
            <person name="Hitch T.C.A."/>
            <person name="Wylensek D."/>
            <person name="Clavel T."/>
        </authorList>
    </citation>
    <scope>NUCLEOTIDE SEQUENCE [LARGE SCALE GENOMIC DNA]</scope>
    <source>
        <strain evidence="1 2">WCA-386-APC-4I</strain>
    </source>
</reference>
<name>A0AAW9ZKK9_LIMRT</name>
<protein>
    <submittedName>
        <fullName evidence="1">Uncharacterized protein</fullName>
    </submittedName>
</protein>
<organism evidence="1 2">
    <name type="scientific">Limosilactobacillus reuteri</name>
    <name type="common">Lactobacillus reuteri</name>
    <dbReference type="NCBI Taxonomy" id="1598"/>
    <lineage>
        <taxon>Bacteria</taxon>
        <taxon>Bacillati</taxon>
        <taxon>Bacillota</taxon>
        <taxon>Bacilli</taxon>
        <taxon>Lactobacillales</taxon>
        <taxon>Lactobacillaceae</taxon>
        <taxon>Limosilactobacillus</taxon>
    </lineage>
</organism>
<gene>
    <name evidence="1" type="ORF">HF865_10450</name>
</gene>
<dbReference type="EMBL" id="JABAFN010000065">
    <property type="protein sequence ID" value="NME23084.1"/>
    <property type="molecule type" value="Genomic_DNA"/>
</dbReference>
<evidence type="ECO:0000313" key="1">
    <source>
        <dbReference type="EMBL" id="NME23084.1"/>
    </source>
</evidence>